<dbReference type="Gene3D" id="3.10.50.40">
    <property type="match status" value="1"/>
</dbReference>
<dbReference type="Gene3D" id="1.10.4030.10">
    <property type="entry name" value="Porin chaperone SurA, peptide-binding domain"/>
    <property type="match status" value="1"/>
</dbReference>
<dbReference type="InterPro" id="IPR052029">
    <property type="entry name" value="PpiD_chaperone"/>
</dbReference>
<proteinExistence type="inferred from homology"/>
<keyword evidence="8 12" id="KW-0413">Isomerase</keyword>
<organism evidence="14 15">
    <name type="scientific">Massilia antarctica</name>
    <dbReference type="NCBI Taxonomy" id="2765360"/>
    <lineage>
        <taxon>Bacteria</taxon>
        <taxon>Pseudomonadati</taxon>
        <taxon>Pseudomonadota</taxon>
        <taxon>Betaproteobacteria</taxon>
        <taxon>Burkholderiales</taxon>
        <taxon>Oxalobacteraceae</taxon>
        <taxon>Telluria group</taxon>
        <taxon>Massilia</taxon>
    </lineage>
</organism>
<dbReference type="InterPro" id="IPR023058">
    <property type="entry name" value="PPIase_PpiC_CS"/>
</dbReference>
<evidence type="ECO:0000256" key="7">
    <source>
        <dbReference type="ARBA" id="ARBA00023186"/>
    </source>
</evidence>
<evidence type="ECO:0000313" key="15">
    <source>
        <dbReference type="Proteomes" id="UP000662888"/>
    </source>
</evidence>
<dbReference type="InterPro" id="IPR046357">
    <property type="entry name" value="PPIase_dom_sf"/>
</dbReference>
<keyword evidence="4" id="KW-0812">Transmembrane</keyword>
<dbReference type="Proteomes" id="UP000662888">
    <property type="component" value="Chromosome"/>
</dbReference>
<evidence type="ECO:0000256" key="9">
    <source>
        <dbReference type="ARBA" id="ARBA00038408"/>
    </source>
</evidence>
<evidence type="ECO:0000256" key="5">
    <source>
        <dbReference type="ARBA" id="ARBA00022989"/>
    </source>
</evidence>
<keyword evidence="5" id="KW-1133">Transmembrane helix</keyword>
<dbReference type="InterPro" id="IPR000297">
    <property type="entry name" value="PPIase_PpiC"/>
</dbReference>
<name>A0AA48WA36_9BURK</name>
<dbReference type="SUPFAM" id="SSF54534">
    <property type="entry name" value="FKBP-like"/>
    <property type="match status" value="1"/>
</dbReference>
<gene>
    <name evidence="14" type="ORF">IV454_24650</name>
</gene>
<evidence type="ECO:0000256" key="11">
    <source>
        <dbReference type="ARBA" id="ARBA00042775"/>
    </source>
</evidence>
<evidence type="ECO:0000256" key="3">
    <source>
        <dbReference type="ARBA" id="ARBA00022519"/>
    </source>
</evidence>
<evidence type="ECO:0000259" key="13">
    <source>
        <dbReference type="PROSITE" id="PS50198"/>
    </source>
</evidence>
<dbReference type="EMBL" id="CP065053">
    <property type="protein sequence ID" value="QPI48683.1"/>
    <property type="molecule type" value="Genomic_DNA"/>
</dbReference>
<dbReference type="InterPro" id="IPR027304">
    <property type="entry name" value="Trigger_fact/SurA_dom_sf"/>
</dbReference>
<comment type="subcellular location">
    <subcellularLocation>
        <location evidence="1">Cell inner membrane</location>
        <topology evidence="1">Single-pass type II membrane protein</topology>
        <orientation evidence="1">Periplasmic side</orientation>
    </subcellularLocation>
</comment>
<dbReference type="PANTHER" id="PTHR47529:SF1">
    <property type="entry name" value="PERIPLASMIC CHAPERONE PPID"/>
    <property type="match status" value="1"/>
</dbReference>
<reference evidence="14 15" key="1">
    <citation type="submission" date="2020-11" db="EMBL/GenBank/DDBJ databases">
        <authorList>
            <person name="Sun Q."/>
        </authorList>
    </citation>
    <scope>NUCLEOTIDE SEQUENCE [LARGE SCALE GENOMIC DNA]</scope>
    <source>
        <strain evidence="14 15">P8398</strain>
    </source>
</reference>
<evidence type="ECO:0000256" key="6">
    <source>
        <dbReference type="ARBA" id="ARBA00023136"/>
    </source>
</evidence>
<evidence type="ECO:0000256" key="12">
    <source>
        <dbReference type="PROSITE-ProRule" id="PRU00278"/>
    </source>
</evidence>
<evidence type="ECO:0000256" key="8">
    <source>
        <dbReference type="ARBA" id="ARBA00023235"/>
    </source>
</evidence>
<dbReference type="Pfam" id="PF13624">
    <property type="entry name" value="SurA_N_3"/>
    <property type="match status" value="1"/>
</dbReference>
<accession>A0AA48WA36</accession>
<dbReference type="PROSITE" id="PS01096">
    <property type="entry name" value="PPIC_PPIASE_1"/>
    <property type="match status" value="1"/>
</dbReference>
<keyword evidence="2" id="KW-1003">Cell membrane</keyword>
<evidence type="ECO:0000256" key="4">
    <source>
        <dbReference type="ARBA" id="ARBA00022692"/>
    </source>
</evidence>
<dbReference type="Pfam" id="PF00639">
    <property type="entry name" value="Rotamase"/>
    <property type="match status" value="1"/>
</dbReference>
<evidence type="ECO:0000256" key="2">
    <source>
        <dbReference type="ARBA" id="ARBA00022475"/>
    </source>
</evidence>
<dbReference type="PROSITE" id="PS50198">
    <property type="entry name" value="PPIC_PPIASE_2"/>
    <property type="match status" value="1"/>
</dbReference>
<keyword evidence="3" id="KW-0997">Cell inner membrane</keyword>
<keyword evidence="15" id="KW-1185">Reference proteome</keyword>
<comment type="similarity">
    <text evidence="9">Belongs to the PpiD chaperone family.</text>
</comment>
<keyword evidence="7" id="KW-0143">Chaperone</keyword>
<feature type="domain" description="PpiC" evidence="13">
    <location>
        <begin position="265"/>
        <end position="369"/>
    </location>
</feature>
<keyword evidence="12" id="KW-0697">Rotamase</keyword>
<evidence type="ECO:0000256" key="10">
    <source>
        <dbReference type="ARBA" id="ARBA00040743"/>
    </source>
</evidence>
<dbReference type="RefSeq" id="WP_206088282.1">
    <property type="nucleotide sequence ID" value="NZ_CP065053.1"/>
</dbReference>
<evidence type="ECO:0000256" key="1">
    <source>
        <dbReference type="ARBA" id="ARBA00004382"/>
    </source>
</evidence>
<sequence length="644" mass="69877">MFEFIRNHRRWIQIVLGVLVAAFVVGSIVSSTTGGGDSAVQVATVDGKKITQPEWEDAQRKQVDRYRAAMGAQFDQKRFDTPQFKREILNNLVAQRAVEAEIARSHLTVGDDVLINTIQQDDTFKTNGKFDVEVYLAALANARMTADQYEASLRSNFALQQLTGTVQETSFVPRAVAARLSDTFDQEREVQELLFSSKEQQAQVKVTDEMIKAFYDKNAALFQIPGKVKIEYLLFDAAAVEGLVSVTDAEVGEFYKNNLKRYTAPEERRYSHIMFSAAKTASAADKAAAKATAEAVLAELRKAPESFAAVAKAKSQDVATAEQGGDLGEAKKGEFLSAALEPTVYKLKQGEISDVVESEFGYHILTVTKLVPEVVKPLDEVKDAITAEVKKPKMSKKYSELAQIFSDTVYDQSDSLKPAADKLKLKIETLDNVTRTPNPALGKSPLNSVKLLNAVFTNSVLKNKRNTDAIEVMPSTLVAARVVDYKPATLRPLAEVSDIIRVRVAEQEAASLAKKAGEARIAAAKVNGDASGFGDTKVVSRAAPAGINPTALPLVLKADTSKLPAYVGVDLPGIGYGVYRIGKVAQAAKPDLARRAAEQRDIAQRIGQAEMHGYIDALKEKAHAKVVVKTDVVAADSTAAPAVK</sequence>
<dbReference type="PANTHER" id="PTHR47529">
    <property type="entry name" value="PEPTIDYL-PROLYL CIS-TRANS ISOMERASE D"/>
    <property type="match status" value="1"/>
</dbReference>
<protein>
    <recommendedName>
        <fullName evidence="10">Periplasmic chaperone PpiD</fullName>
    </recommendedName>
    <alternativeName>
        <fullName evidence="11">Periplasmic folding chaperone</fullName>
    </alternativeName>
</protein>
<keyword evidence="6" id="KW-0472">Membrane</keyword>
<dbReference type="SUPFAM" id="SSF109998">
    <property type="entry name" value="Triger factor/SurA peptide-binding domain-like"/>
    <property type="match status" value="1"/>
</dbReference>
<evidence type="ECO:0000313" key="14">
    <source>
        <dbReference type="EMBL" id="QPI48683.1"/>
    </source>
</evidence>